<feature type="transmembrane region" description="Helical" evidence="1">
    <location>
        <begin position="20"/>
        <end position="38"/>
    </location>
</feature>
<sequence>MKHLKDPKTPINKFANSLRLMGILLLVASSIGFISYRSESGNFWDIYTLFLLHLAVAGCILAFVGETLWKILIKNSDVSRRKIYFHDEE</sequence>
<organism evidence="2">
    <name type="scientific">marine sediment metagenome</name>
    <dbReference type="NCBI Taxonomy" id="412755"/>
    <lineage>
        <taxon>unclassified sequences</taxon>
        <taxon>metagenomes</taxon>
        <taxon>ecological metagenomes</taxon>
    </lineage>
</organism>
<evidence type="ECO:0000313" key="2">
    <source>
        <dbReference type="EMBL" id="KKN92484.1"/>
    </source>
</evidence>
<comment type="caution">
    <text evidence="2">The sequence shown here is derived from an EMBL/GenBank/DDBJ whole genome shotgun (WGS) entry which is preliminary data.</text>
</comment>
<protein>
    <submittedName>
        <fullName evidence="2">Uncharacterized protein</fullName>
    </submittedName>
</protein>
<accession>A0A0F9ULJ7</accession>
<name>A0A0F9ULJ7_9ZZZZ</name>
<dbReference type="AlphaFoldDB" id="A0A0F9ULJ7"/>
<gene>
    <name evidence="2" type="ORF">LCGC14_0206420</name>
</gene>
<evidence type="ECO:0000256" key="1">
    <source>
        <dbReference type="SAM" id="Phobius"/>
    </source>
</evidence>
<keyword evidence="1" id="KW-0472">Membrane</keyword>
<keyword evidence="1" id="KW-0812">Transmembrane</keyword>
<proteinExistence type="predicted"/>
<feature type="transmembrane region" description="Helical" evidence="1">
    <location>
        <begin position="50"/>
        <end position="72"/>
    </location>
</feature>
<keyword evidence="1" id="KW-1133">Transmembrane helix</keyword>
<dbReference type="EMBL" id="LAZR01000094">
    <property type="protein sequence ID" value="KKN92484.1"/>
    <property type="molecule type" value="Genomic_DNA"/>
</dbReference>
<reference evidence="2" key="1">
    <citation type="journal article" date="2015" name="Nature">
        <title>Complex archaea that bridge the gap between prokaryotes and eukaryotes.</title>
        <authorList>
            <person name="Spang A."/>
            <person name="Saw J.H."/>
            <person name="Jorgensen S.L."/>
            <person name="Zaremba-Niedzwiedzka K."/>
            <person name="Martijn J."/>
            <person name="Lind A.E."/>
            <person name="van Eijk R."/>
            <person name="Schleper C."/>
            <person name="Guy L."/>
            <person name="Ettema T.J."/>
        </authorList>
    </citation>
    <scope>NUCLEOTIDE SEQUENCE</scope>
</reference>